<feature type="region of interest" description="Disordered" evidence="1">
    <location>
        <begin position="994"/>
        <end position="1014"/>
    </location>
</feature>
<feature type="region of interest" description="Disordered" evidence="1">
    <location>
        <begin position="1026"/>
        <end position="1112"/>
    </location>
</feature>
<feature type="compositionally biased region" description="Acidic residues" evidence="1">
    <location>
        <begin position="115"/>
        <end position="135"/>
    </location>
</feature>
<feature type="region of interest" description="Disordered" evidence="1">
    <location>
        <begin position="35"/>
        <end position="240"/>
    </location>
</feature>
<reference evidence="2 3" key="1">
    <citation type="submission" date="2019-10" db="EMBL/GenBank/DDBJ databases">
        <title>Assembly and Annotation for the nematode Trichostrongylus colubriformis.</title>
        <authorList>
            <person name="Martin J."/>
        </authorList>
    </citation>
    <scope>NUCLEOTIDE SEQUENCE [LARGE SCALE GENOMIC DNA]</scope>
    <source>
        <strain evidence="2">G859</strain>
        <tissue evidence="2">Whole worm</tissue>
    </source>
</reference>
<evidence type="ECO:0000313" key="2">
    <source>
        <dbReference type="EMBL" id="KAK5975753.1"/>
    </source>
</evidence>
<feature type="compositionally biased region" description="Low complexity" evidence="1">
    <location>
        <begin position="1030"/>
        <end position="1046"/>
    </location>
</feature>
<comment type="caution">
    <text evidence="2">The sequence shown here is derived from an EMBL/GenBank/DDBJ whole genome shotgun (WGS) entry which is preliminary data.</text>
</comment>
<feature type="compositionally biased region" description="Low complexity" evidence="1">
    <location>
        <begin position="572"/>
        <end position="581"/>
    </location>
</feature>
<gene>
    <name evidence="2" type="ORF">GCK32_004085</name>
</gene>
<dbReference type="EMBL" id="WIXE01012656">
    <property type="protein sequence ID" value="KAK5975753.1"/>
    <property type="molecule type" value="Genomic_DNA"/>
</dbReference>
<feature type="compositionally biased region" description="Basic residues" evidence="1">
    <location>
        <begin position="561"/>
        <end position="571"/>
    </location>
</feature>
<feature type="compositionally biased region" description="Basic and acidic residues" evidence="1">
    <location>
        <begin position="218"/>
        <end position="236"/>
    </location>
</feature>
<feature type="compositionally biased region" description="Polar residues" evidence="1">
    <location>
        <begin position="920"/>
        <end position="933"/>
    </location>
</feature>
<organism evidence="2 3">
    <name type="scientific">Trichostrongylus colubriformis</name>
    <name type="common">Black scour worm</name>
    <dbReference type="NCBI Taxonomy" id="6319"/>
    <lineage>
        <taxon>Eukaryota</taxon>
        <taxon>Metazoa</taxon>
        <taxon>Ecdysozoa</taxon>
        <taxon>Nematoda</taxon>
        <taxon>Chromadorea</taxon>
        <taxon>Rhabditida</taxon>
        <taxon>Rhabditina</taxon>
        <taxon>Rhabditomorpha</taxon>
        <taxon>Strongyloidea</taxon>
        <taxon>Trichostrongylidae</taxon>
        <taxon>Trichostrongylus</taxon>
    </lineage>
</organism>
<feature type="region of interest" description="Disordered" evidence="1">
    <location>
        <begin position="496"/>
        <end position="648"/>
    </location>
</feature>
<feature type="compositionally biased region" description="Basic and acidic residues" evidence="1">
    <location>
        <begin position="40"/>
        <end position="58"/>
    </location>
</feature>
<dbReference type="Proteomes" id="UP001331761">
    <property type="component" value="Unassembled WGS sequence"/>
</dbReference>
<feature type="compositionally biased region" description="Acidic residues" evidence="1">
    <location>
        <begin position="176"/>
        <end position="186"/>
    </location>
</feature>
<protein>
    <submittedName>
        <fullName evidence="2">Uncharacterized protein</fullName>
    </submittedName>
</protein>
<feature type="compositionally biased region" description="Acidic residues" evidence="1">
    <location>
        <begin position="197"/>
        <end position="217"/>
    </location>
</feature>
<feature type="compositionally biased region" description="Polar residues" evidence="1">
    <location>
        <begin position="86"/>
        <end position="102"/>
    </location>
</feature>
<name>A0AAN8IM57_TRICO</name>
<keyword evidence="3" id="KW-1185">Reference proteome</keyword>
<feature type="compositionally biased region" description="Polar residues" evidence="1">
    <location>
        <begin position="668"/>
        <end position="685"/>
    </location>
</feature>
<feature type="compositionally biased region" description="Basic and acidic residues" evidence="1">
    <location>
        <begin position="715"/>
        <end position="727"/>
    </location>
</feature>
<feature type="compositionally biased region" description="Polar residues" evidence="1">
    <location>
        <begin position="994"/>
        <end position="1004"/>
    </location>
</feature>
<feature type="compositionally biased region" description="Low complexity" evidence="1">
    <location>
        <begin position="296"/>
        <end position="309"/>
    </location>
</feature>
<feature type="compositionally biased region" description="Acidic residues" evidence="1">
    <location>
        <begin position="146"/>
        <end position="156"/>
    </location>
</feature>
<feature type="region of interest" description="Disordered" evidence="1">
    <location>
        <begin position="293"/>
        <end position="314"/>
    </location>
</feature>
<evidence type="ECO:0000313" key="3">
    <source>
        <dbReference type="Proteomes" id="UP001331761"/>
    </source>
</evidence>
<evidence type="ECO:0000256" key="1">
    <source>
        <dbReference type="SAM" id="MobiDB-lite"/>
    </source>
</evidence>
<sequence>MDLSEDDNIIPTDIPINTLNNIADILRTPKARACAAAHAESQRKWTDRTPEAEPERPAPRSILKSAKTERGTQPRSRLRFDLSPAPLSSTGQQTVSSATSSPEVLGRMAQPNFDESLEYGDDTTNSEDGAVEVQDEPFVPLVSPDPNEDVMPEEEPLYNSPASQDNDDVLEHSMEVQDEEDTEEGQEPATNIPPPLVEEEQDDDEYAVCVEEQPDIDEPSHREETSLSKHIEKQDETMANGSCIVSVQESNDEVEKEGAMEVEGLEVENSVEVQEEAHEANNVIHVTRSDSAVNASISPPRSSPSLPSSVVEVASGPVADEQAAVETQSEFDGAVSDQCVDDVDIAIERQSDMDEEAAIERQSDDLEFGDHETAVGGDKNSHELQEDVMDATFTLPDATFTLPAPSCLANGDFVSLVAESVTTVAEDRTDEICDVKLVDYSFTSDSTFDRTHTPKKLQKAPDTADHSLIRKTLEFDRAIDSMFDPDQLVHPIVDECSSETQSSPRLPSSPAEFVTKSDSQGMASPKGTAGATPEIVEPAAATPSPPPHMSDSDVVPASTRRSTRSSAKKGARAAPPATPTRQSRRLRNRSVSVDDENSEKGSDVTSVVSKSPPPSNDDESTTSHLTMSSRRTTRKTSNSSAAAAPIVERVSLTMSYRLAKEKKHQELGTPSKTESKIIASSSATRRSLRKRTPSQAQQEQHPSAASVKSSRRSRKLNESVEETEQKPTEVVQKSPGRGGRTRKVSTASSEASSSVPKSPTRRTPTRSMTKSKPVDVEQQGSKRKGTLPKAARALSEKFTIPKQLGGMDAATLFDMTMEGKSFRRRSLSDSAVPEVKAKRSRTQIVDTIAEAAEEPGSVASERSEAVNTEDVFDAPQPSAVEEIRTPTRQRRAASATPAELTPSRTTAQKEPKSPSRKHSMASSDEPTSSATKSPSRRTPTRSMTKSKLLEVEQTSSKYKGSRSKAVRALSEKISIPKPLGGIDARTFFDMSMSDTSTRNRTLSDSVVHEVEEKRTRTNKIVGAIMEVDEGSGSISSRSSGDKSASSVQEMSAAENMQSSSRTRRAKSATPVDLTPTRMRTRKASDSLIPNTSETPKSPSRRGRSSKIQTIPE</sequence>
<feature type="region of interest" description="Disordered" evidence="1">
    <location>
        <begin position="822"/>
        <end position="969"/>
    </location>
</feature>
<feature type="compositionally biased region" description="Low complexity" evidence="1">
    <location>
        <begin position="626"/>
        <end position="644"/>
    </location>
</feature>
<dbReference type="AlphaFoldDB" id="A0AAN8IM57"/>
<feature type="compositionally biased region" description="Low complexity" evidence="1">
    <location>
        <begin position="744"/>
        <end position="758"/>
    </location>
</feature>
<accession>A0AAN8IM57</accession>
<proteinExistence type="predicted"/>
<feature type="region of interest" description="Disordered" evidence="1">
    <location>
        <begin position="661"/>
        <end position="794"/>
    </location>
</feature>